<dbReference type="Proteomes" id="UP000509460">
    <property type="component" value="Chromosome"/>
</dbReference>
<feature type="compositionally biased region" description="Basic and acidic residues" evidence="1">
    <location>
        <begin position="48"/>
        <end position="58"/>
    </location>
</feature>
<feature type="region of interest" description="Disordered" evidence="1">
    <location>
        <begin position="35"/>
        <end position="58"/>
    </location>
</feature>
<reference evidence="2 3" key="1">
    <citation type="submission" date="2019-07" db="EMBL/GenBank/DDBJ databases">
        <title>antibiotic susceptibility of plant-derived lactic acid bacteria.</title>
        <authorList>
            <person name="Sugiyama M."/>
            <person name="Noda M."/>
        </authorList>
    </citation>
    <scope>NUCLEOTIDE SEQUENCE [LARGE SCALE GENOMIC DNA]</scope>
    <source>
        <strain evidence="2 3">15-1A</strain>
    </source>
</reference>
<accession>A0AAI8WEM9</accession>
<dbReference type="AlphaFoldDB" id="A0AAI8WEM9"/>
<proteinExistence type="predicted"/>
<dbReference type="EMBL" id="AP019810">
    <property type="protein sequence ID" value="BBM15655.1"/>
    <property type="molecule type" value="Genomic_DNA"/>
</dbReference>
<evidence type="ECO:0000313" key="2">
    <source>
        <dbReference type="EMBL" id="BBM15655.1"/>
    </source>
</evidence>
<evidence type="ECO:0000313" key="3">
    <source>
        <dbReference type="Proteomes" id="UP000509460"/>
    </source>
</evidence>
<evidence type="ECO:0000256" key="1">
    <source>
        <dbReference type="SAM" id="MobiDB-lite"/>
    </source>
</evidence>
<gene>
    <name evidence="2" type="ORF">EM151A_2475</name>
</gene>
<organism evidence="2 3">
    <name type="scientific">Enterococcus mundtii</name>
    <dbReference type="NCBI Taxonomy" id="53346"/>
    <lineage>
        <taxon>Bacteria</taxon>
        <taxon>Bacillati</taxon>
        <taxon>Bacillota</taxon>
        <taxon>Bacilli</taxon>
        <taxon>Lactobacillales</taxon>
        <taxon>Enterococcaceae</taxon>
        <taxon>Enterococcus</taxon>
    </lineage>
</organism>
<sequence>MSPSLVCIVTLLIFESKLQKKKSSSFIIKERSFSVGTHSNDPAKKRRSIADFRKEENR</sequence>
<name>A0AAI8WEM9_ENTMU</name>
<protein>
    <submittedName>
        <fullName evidence="2">Uncharacterized protein</fullName>
    </submittedName>
</protein>